<sequence length="1045" mass="114104">MTTPVAGVTHDVVLGEYGFMLQPGTLRRRDITSAIPKISMTSEAKSHSDLSELDVHGQETFHHGRGELYFDDPSAFFDAELVDTRIKNQAILASLRNQVAWSGIEQSRWEGGTLDDMSTSGTSTLATGACHYNVVIDATGPPNTFKWSDDGGVSWDAEGVAITGSAQALNNGVTITFAATTGHAVNDKWTFEVRTTADFGGHAVKFVDYGNTPYMLVRGYKITNGTLDSATATTFTHDALSEANDYWNGGFIWITGGTGVGQVREITDFDAATDTGTVVTWDTTPDNTSTYEIHLPRNADNGLFSWNNTTGKMVHVNTRETGGDSVDASNADPTNMIVFPDSADASSLDLWLACGEAMNMLTYDASAGAWESGGVPATYLTQHDGYLWRADNINEVYYSDDPDGATPTWSGPIEVGISTSSITGLGVYQNQVVALTEDKFYFIEKQGDEYKAYCPLDFTSVKESDNMKGHATFQGYLFFNTLFGLWKYDGSTVLGMGPDRGAHPESTEHLFISSFQSPRHGLPWLRERYPGAYQSTWSALDNYGKLVSLEPTNNWLFAAVDAGPADAGAAPRTSSIMAYGGLGWHQITEAAVQARRIRAVKFTPALSLYGVLSKPALWFGEGNAVYYLVIPEGTENPDDYTGYTYETTGTLDTQWFSANLIDVFKTAFFMKVFSANLLTDNEVILVQYQRDFDTTWQTLGTAKFSPSQRLDFPEGTTFYWIRFRFTLSRGSTSTETPVFKGYWIYYLARPDAKYGWNMTLILSDERPLIGDQGRDAYTAGELSNILWLMRDSKVPLYFDDGRGMDRGINLCLNPSFELDSNADGLADGWSKATGTTATLSSQYRTQGTYSQRLTNTLAGYKRIYTTSAITVVPGTKYTLTADIYAASLTGTGAYVSIELLNTSLETIHTFGYLITAASGGVGSGYSTPLFTRLIKTTGGSWQLSLPYTIPDGVTSVHLSIGAQIPSGGSSDFYVDAVKFTAEDELTPYFDGDASRCYWSTAPHNSTSVRAQQFSVFITAISERITRMSGGNTESLVPLSLTEVGG</sequence>
<accession>A0A6H1ZPX1</accession>
<protein>
    <submittedName>
        <fullName evidence="1">Putative structural protein</fullName>
    </submittedName>
</protein>
<name>A0A6H1ZPX1_9ZZZZ</name>
<dbReference type="EMBL" id="MT144142">
    <property type="protein sequence ID" value="QJA49558.1"/>
    <property type="molecule type" value="Genomic_DNA"/>
</dbReference>
<dbReference type="Gene3D" id="2.60.120.260">
    <property type="entry name" value="Galactose-binding domain-like"/>
    <property type="match status" value="1"/>
</dbReference>
<gene>
    <name evidence="1" type="ORF">TM448A01404_0012</name>
</gene>
<evidence type="ECO:0000313" key="1">
    <source>
        <dbReference type="EMBL" id="QJA49558.1"/>
    </source>
</evidence>
<organism evidence="1">
    <name type="scientific">viral metagenome</name>
    <dbReference type="NCBI Taxonomy" id="1070528"/>
    <lineage>
        <taxon>unclassified sequences</taxon>
        <taxon>metagenomes</taxon>
        <taxon>organismal metagenomes</taxon>
    </lineage>
</organism>
<dbReference type="AlphaFoldDB" id="A0A6H1ZPX1"/>
<reference evidence="1" key="1">
    <citation type="submission" date="2020-03" db="EMBL/GenBank/DDBJ databases">
        <title>The deep terrestrial virosphere.</title>
        <authorList>
            <person name="Holmfeldt K."/>
            <person name="Nilsson E."/>
            <person name="Simone D."/>
            <person name="Lopez-Fernandez M."/>
            <person name="Wu X."/>
            <person name="de Brujin I."/>
            <person name="Lundin D."/>
            <person name="Andersson A."/>
            <person name="Bertilsson S."/>
            <person name="Dopson M."/>
        </authorList>
    </citation>
    <scope>NUCLEOTIDE SEQUENCE</scope>
    <source>
        <strain evidence="1">TM448A01404</strain>
    </source>
</reference>
<proteinExistence type="predicted"/>